<feature type="domain" description="AB hydrolase-1" evidence="2">
    <location>
        <begin position="16"/>
        <end position="243"/>
    </location>
</feature>
<dbReference type="EMBL" id="CP032125">
    <property type="protein sequence ID" value="AXX98728.1"/>
    <property type="molecule type" value="Genomic_DNA"/>
</dbReference>
<dbReference type="PANTHER" id="PTHR46118:SF4">
    <property type="entry name" value="PROTEIN ABHD11"/>
    <property type="match status" value="1"/>
</dbReference>
<dbReference type="KEGG" id="pamo:BAR1_12825"/>
<evidence type="ECO:0000313" key="3">
    <source>
        <dbReference type="EMBL" id="AXX98728.1"/>
    </source>
</evidence>
<accession>A0A347UIQ0</accession>
<dbReference type="PRINTS" id="PR00111">
    <property type="entry name" value="ABHYDROLASE"/>
</dbReference>
<name>A0A347UIQ0_9RHOB</name>
<dbReference type="GO" id="GO:0016787">
    <property type="term" value="F:hydrolase activity"/>
    <property type="evidence" value="ECO:0007669"/>
    <property type="project" value="UniProtKB-KW"/>
</dbReference>
<dbReference type="InterPro" id="IPR029058">
    <property type="entry name" value="AB_hydrolase_fold"/>
</dbReference>
<protein>
    <submittedName>
        <fullName evidence="3">Alpha/beta fold hydrolase</fullName>
    </submittedName>
</protein>
<dbReference type="Gene3D" id="3.40.50.1820">
    <property type="entry name" value="alpha/beta hydrolase"/>
    <property type="match status" value="1"/>
</dbReference>
<dbReference type="AlphaFoldDB" id="A0A347UIQ0"/>
<gene>
    <name evidence="3" type="ORF">BAR1_12825</name>
</gene>
<dbReference type="OrthoDB" id="9808398at2"/>
<dbReference type="InterPro" id="IPR000073">
    <property type="entry name" value="AB_hydrolase_1"/>
</dbReference>
<sequence length="252" mass="28068">MINTVLTGTPTDKPPLLIVHGLYGSARNWGAIARRLSDDRQVISVDMRNHGESDWFDSHSYPDMAEDLAEVIKANGGQADVIGHSMGGKAAMMLALTHPALVRRLLVADIAPVVYDRTQVPYIHAMRGLDLTQVEKRSDADRLLAKDIPEDGVRAFLLQSLDIKGKRWRLNLDGLEREMPLIMGFPDVDGTFDGPTLFLSGGESDYVQPEHRARIKALFPKARFARIAGVGHWLHAEKPREFTETARTFFDA</sequence>
<dbReference type="Pfam" id="PF12697">
    <property type="entry name" value="Abhydrolase_6"/>
    <property type="match status" value="1"/>
</dbReference>
<evidence type="ECO:0000313" key="4">
    <source>
        <dbReference type="Proteomes" id="UP000261704"/>
    </source>
</evidence>
<proteinExistence type="predicted"/>
<keyword evidence="4" id="KW-1185">Reference proteome</keyword>
<dbReference type="PANTHER" id="PTHR46118">
    <property type="entry name" value="PROTEIN ABHD11"/>
    <property type="match status" value="1"/>
</dbReference>
<keyword evidence="1 3" id="KW-0378">Hydrolase</keyword>
<evidence type="ECO:0000256" key="1">
    <source>
        <dbReference type="ARBA" id="ARBA00022801"/>
    </source>
</evidence>
<organism evidence="3 4">
    <name type="scientific">Profundibacter amoris</name>
    <dbReference type="NCBI Taxonomy" id="2171755"/>
    <lineage>
        <taxon>Bacteria</taxon>
        <taxon>Pseudomonadati</taxon>
        <taxon>Pseudomonadota</taxon>
        <taxon>Alphaproteobacteria</taxon>
        <taxon>Rhodobacterales</taxon>
        <taxon>Paracoccaceae</taxon>
        <taxon>Profundibacter</taxon>
    </lineage>
</organism>
<dbReference type="RefSeq" id="WP_118943382.1">
    <property type="nucleotide sequence ID" value="NZ_CP032125.1"/>
</dbReference>
<dbReference type="Proteomes" id="UP000261704">
    <property type="component" value="Chromosome"/>
</dbReference>
<dbReference type="SUPFAM" id="SSF53474">
    <property type="entry name" value="alpha/beta-Hydrolases"/>
    <property type="match status" value="1"/>
</dbReference>
<reference evidence="3 4" key="1">
    <citation type="submission" date="2018-09" db="EMBL/GenBank/DDBJ databases">
        <title>Profundibacter amoris BAR1 gen. nov., sp. nov., a new member of the Roseobacter clade isolated at Lokis Castle Vent Field on the Arctic Mid-Oceanic Ridge.</title>
        <authorList>
            <person name="Le Moine Bauer S."/>
            <person name="Sjoeberg A.G."/>
            <person name="L'Haridon S."/>
            <person name="Stokke R."/>
            <person name="Roalkvam I."/>
            <person name="Steen I.H."/>
            <person name="Dahle H."/>
        </authorList>
    </citation>
    <scope>NUCLEOTIDE SEQUENCE [LARGE SCALE GENOMIC DNA]</scope>
    <source>
        <strain evidence="3 4">BAR1</strain>
    </source>
</reference>
<evidence type="ECO:0000259" key="2">
    <source>
        <dbReference type="Pfam" id="PF12697"/>
    </source>
</evidence>